<protein>
    <submittedName>
        <fullName evidence="2">Prepilin-type N-terminal cleavage/methylation domain-containing protein</fullName>
    </submittedName>
</protein>
<evidence type="ECO:0000313" key="2">
    <source>
        <dbReference type="EMBL" id="MCE0744054.1"/>
    </source>
</evidence>
<evidence type="ECO:0000313" key="3">
    <source>
        <dbReference type="Proteomes" id="UP001521074"/>
    </source>
</evidence>
<gene>
    <name evidence="2" type="ORF">LWC05_09190</name>
</gene>
<keyword evidence="1" id="KW-1133">Transmembrane helix</keyword>
<dbReference type="InterPro" id="IPR045584">
    <property type="entry name" value="Pilin-like"/>
</dbReference>
<sequence length="156" mass="16694">MTSHTDETSRSSEAGFTLLEIMVVLVIAGLLMGMALERGPMKSDALTFATARSRVLDSLYEAQMLSETTGDTVMLEVNTPTSQIVTVHDHIPQVRRISGPARILLPKPGGGFLQRGDYRFTADGGVSGPSLVVTLGKHLCLIRVSPVTGRIEADEG</sequence>
<dbReference type="SUPFAM" id="SSF54523">
    <property type="entry name" value="Pili subunits"/>
    <property type="match status" value="1"/>
</dbReference>
<evidence type="ECO:0000256" key="1">
    <source>
        <dbReference type="SAM" id="Phobius"/>
    </source>
</evidence>
<dbReference type="EMBL" id="JAJSOJ010000026">
    <property type="protein sequence ID" value="MCE0744054.1"/>
    <property type="molecule type" value="Genomic_DNA"/>
</dbReference>
<keyword evidence="1" id="KW-0472">Membrane</keyword>
<feature type="transmembrane region" description="Helical" evidence="1">
    <location>
        <begin position="16"/>
        <end position="36"/>
    </location>
</feature>
<comment type="caution">
    <text evidence="2">The sequence shown here is derived from an EMBL/GenBank/DDBJ whole genome shotgun (WGS) entry which is preliminary data.</text>
</comment>
<keyword evidence="3" id="KW-1185">Reference proteome</keyword>
<dbReference type="Proteomes" id="UP001521074">
    <property type="component" value="Unassembled WGS sequence"/>
</dbReference>
<dbReference type="NCBIfam" id="TIGR02532">
    <property type="entry name" value="IV_pilin_GFxxxE"/>
    <property type="match status" value="1"/>
</dbReference>
<dbReference type="RefSeq" id="WP_232877698.1">
    <property type="nucleotide sequence ID" value="NZ_JAJSOJ010000026.1"/>
</dbReference>
<dbReference type="PROSITE" id="PS00409">
    <property type="entry name" value="PROKAR_NTER_METHYL"/>
    <property type="match status" value="1"/>
</dbReference>
<keyword evidence="1" id="KW-0812">Transmembrane</keyword>
<reference evidence="2 3" key="1">
    <citation type="submission" date="2021-12" db="EMBL/GenBank/DDBJ databases">
        <title>Genome sequence of Acetobacter sicerae DmPark20a_162.</title>
        <authorList>
            <person name="Chaston J.M."/>
        </authorList>
    </citation>
    <scope>NUCLEOTIDE SEQUENCE [LARGE SCALE GENOMIC DNA]</scope>
    <source>
        <strain evidence="2 3">DmPark20a_162</strain>
    </source>
</reference>
<name>A0ABS8VWL5_9PROT</name>
<proteinExistence type="predicted"/>
<accession>A0ABS8VWL5</accession>
<dbReference type="InterPro" id="IPR012902">
    <property type="entry name" value="N_methyl_site"/>
</dbReference>
<organism evidence="2 3">
    <name type="scientific">Acetobacter sicerae</name>
    <dbReference type="NCBI Taxonomy" id="85325"/>
    <lineage>
        <taxon>Bacteria</taxon>
        <taxon>Pseudomonadati</taxon>
        <taxon>Pseudomonadota</taxon>
        <taxon>Alphaproteobacteria</taxon>
        <taxon>Acetobacterales</taxon>
        <taxon>Acetobacteraceae</taxon>
        <taxon>Acetobacter</taxon>
    </lineage>
</organism>
<dbReference type="Pfam" id="PF07963">
    <property type="entry name" value="N_methyl"/>
    <property type="match status" value="1"/>
</dbReference>